<reference evidence="2 3" key="1">
    <citation type="journal article" date="2010" name="Proc. Natl. Acad. Sci. U.S.A.">
        <title>A Nitrospira metagenome illuminates the physiology and evolution of globally important nitrite-oxidizing bacteria.</title>
        <authorList>
            <person name="Lucker S."/>
            <person name="Wagner M."/>
            <person name="Maixner F."/>
            <person name="Pelletier E."/>
            <person name="Koch H."/>
            <person name="Vacherie B."/>
            <person name="Rattei T."/>
            <person name="Sinninghe Damste J."/>
            <person name="Spieck E."/>
            <person name="Le Paslier D."/>
            <person name="Daims H."/>
        </authorList>
    </citation>
    <scope>NUCLEOTIDE SEQUENCE [LARGE SCALE GENOMIC DNA]</scope>
</reference>
<dbReference type="Proteomes" id="UP000001660">
    <property type="component" value="Chromosome"/>
</dbReference>
<organism evidence="2 3">
    <name type="scientific">Nitrospira defluvii</name>
    <dbReference type="NCBI Taxonomy" id="330214"/>
    <lineage>
        <taxon>Bacteria</taxon>
        <taxon>Pseudomonadati</taxon>
        <taxon>Nitrospirota</taxon>
        <taxon>Nitrospiria</taxon>
        <taxon>Nitrospirales</taxon>
        <taxon>Nitrospiraceae</taxon>
        <taxon>Nitrospira</taxon>
    </lineage>
</organism>
<dbReference type="HOGENOM" id="CLU_076018_0_0_0"/>
<evidence type="ECO:0000259" key="1">
    <source>
        <dbReference type="Pfam" id="PF03372"/>
    </source>
</evidence>
<dbReference type="Pfam" id="PF03372">
    <property type="entry name" value="Exo_endo_phos"/>
    <property type="match status" value="1"/>
</dbReference>
<dbReference type="EMBL" id="FP929003">
    <property type="protein sequence ID" value="CBK41487.1"/>
    <property type="molecule type" value="Genomic_DNA"/>
</dbReference>
<keyword evidence="3" id="KW-1185">Reference proteome</keyword>
<dbReference type="InterPro" id="IPR005135">
    <property type="entry name" value="Endo/exonuclease/phosphatase"/>
</dbReference>
<gene>
    <name evidence="2" type="ORF">NIDE1755</name>
</gene>
<proteinExistence type="predicted"/>
<dbReference type="AlphaFoldDB" id="D8PE28"/>
<dbReference type="InterPro" id="IPR036691">
    <property type="entry name" value="Endo/exonu/phosph_ase_sf"/>
</dbReference>
<dbReference type="STRING" id="330214.NIDE1755"/>
<name>D8PE28_9BACT</name>
<feature type="domain" description="Endonuclease/exonuclease/phosphatase" evidence="1">
    <location>
        <begin position="29"/>
        <end position="248"/>
    </location>
</feature>
<accession>D8PE28</accession>
<protein>
    <recommendedName>
        <fullName evidence="1">Endonuclease/exonuclease/phosphatase domain-containing protein</fullName>
    </recommendedName>
</protein>
<dbReference type="OrthoDB" id="583592at2"/>
<dbReference type="SUPFAM" id="SSF56219">
    <property type="entry name" value="DNase I-like"/>
    <property type="match status" value="1"/>
</dbReference>
<evidence type="ECO:0000313" key="3">
    <source>
        <dbReference type="Proteomes" id="UP000001660"/>
    </source>
</evidence>
<dbReference type="eggNOG" id="COG0708">
    <property type="taxonomic scope" value="Bacteria"/>
</dbReference>
<dbReference type="KEGG" id="nde:NIDE1755"/>
<evidence type="ECO:0000313" key="2">
    <source>
        <dbReference type="EMBL" id="CBK41487.1"/>
    </source>
</evidence>
<sequence length="258" mass="29624">MMAIDGPNSPLHAYIKARTNLFVHLMRIVSWNCNGALRKKLPQLLTLNADIYIVQECEKPEGSIDSSYKSWAKGSLWVGSNKHRGLGVFSSNAPLAMLDWDGNGLESFVPFTIDNKITALAVWTRHANSPTFRYIGQLWKYLQVHKTRIENRNMLICGDFNSNARWDVWDRWWNHSDVVRELSSIGLESVYHHRTGEQQGKESQPTFFMHRKLARPYHIDYAFASKDLLQSSEISVGRADDWLIFSDHMPIVFDIAGV</sequence>
<dbReference type="GO" id="GO:0003824">
    <property type="term" value="F:catalytic activity"/>
    <property type="evidence" value="ECO:0007669"/>
    <property type="project" value="InterPro"/>
</dbReference>
<dbReference type="Gene3D" id="3.60.10.10">
    <property type="entry name" value="Endonuclease/exonuclease/phosphatase"/>
    <property type="match status" value="1"/>
</dbReference>